<evidence type="ECO:0000313" key="3">
    <source>
        <dbReference type="Proteomes" id="UP000315759"/>
    </source>
</evidence>
<feature type="chain" id="PRO_5021866042" evidence="1">
    <location>
        <begin position="28"/>
        <end position="67"/>
    </location>
</feature>
<feature type="signal peptide" evidence="1">
    <location>
        <begin position="1"/>
        <end position="27"/>
    </location>
</feature>
<keyword evidence="1" id="KW-0732">Signal</keyword>
<sequence length="67" mass="6753">MKKFGFASIAATAFAAALVGLAGPAAAAPVANPAQVGYSAGIDHHQWVNDIQQQVNRPPAAIVGNGR</sequence>
<keyword evidence="3" id="KW-1185">Reference proteome</keyword>
<organism evidence="2 3">
    <name type="scientific">Mycolicibacterium hodleri</name>
    <dbReference type="NCBI Taxonomy" id="49897"/>
    <lineage>
        <taxon>Bacteria</taxon>
        <taxon>Bacillati</taxon>
        <taxon>Actinomycetota</taxon>
        <taxon>Actinomycetes</taxon>
        <taxon>Mycobacteriales</taxon>
        <taxon>Mycobacteriaceae</taxon>
        <taxon>Mycolicibacterium</taxon>
    </lineage>
</organism>
<dbReference type="AlphaFoldDB" id="A0A544W4I7"/>
<comment type="caution">
    <text evidence="2">The sequence shown here is derived from an EMBL/GenBank/DDBJ whole genome shotgun (WGS) entry which is preliminary data.</text>
</comment>
<gene>
    <name evidence="2" type="ORF">D8S82_08785</name>
</gene>
<evidence type="ECO:0000313" key="2">
    <source>
        <dbReference type="EMBL" id="TQR87132.1"/>
    </source>
</evidence>
<proteinExistence type="predicted"/>
<dbReference type="RefSeq" id="WP_142551703.1">
    <property type="nucleotide sequence ID" value="NZ_VIFX01000008.1"/>
</dbReference>
<dbReference type="Proteomes" id="UP000315759">
    <property type="component" value="Unassembled WGS sequence"/>
</dbReference>
<reference evidence="2 3" key="1">
    <citation type="submission" date="2018-10" db="EMBL/GenBank/DDBJ databases">
        <title>Draft genome of Mycobacterium hodleri strain B.</title>
        <authorList>
            <person name="Amande T.J."/>
            <person name="Mcgenity T.J."/>
        </authorList>
    </citation>
    <scope>NUCLEOTIDE SEQUENCE [LARGE SCALE GENOMIC DNA]</scope>
    <source>
        <strain evidence="2 3">B</strain>
    </source>
</reference>
<protein>
    <submittedName>
        <fullName evidence="2">Uncharacterized protein</fullName>
    </submittedName>
</protein>
<name>A0A544W4I7_9MYCO</name>
<evidence type="ECO:0000256" key="1">
    <source>
        <dbReference type="SAM" id="SignalP"/>
    </source>
</evidence>
<dbReference type="EMBL" id="VIFX01000008">
    <property type="protein sequence ID" value="TQR87132.1"/>
    <property type="molecule type" value="Genomic_DNA"/>
</dbReference>
<accession>A0A544W4I7</accession>